<dbReference type="InterPro" id="IPR005163">
    <property type="entry name" value="Tri_helical_YiiM-like"/>
</dbReference>
<accession>A0A517LUX2</accession>
<dbReference type="GO" id="GO:0030151">
    <property type="term" value="F:molybdenum ion binding"/>
    <property type="evidence" value="ECO:0007669"/>
    <property type="project" value="InterPro"/>
</dbReference>
<dbReference type="Pfam" id="PF03475">
    <property type="entry name" value="YiiM_3-alpha"/>
    <property type="match status" value="1"/>
</dbReference>
<dbReference type="EMBL" id="CP036261">
    <property type="protein sequence ID" value="QDS86418.1"/>
    <property type="molecule type" value="Genomic_DNA"/>
</dbReference>
<dbReference type="RefSeq" id="WP_145342160.1">
    <property type="nucleotide sequence ID" value="NZ_CP036261.1"/>
</dbReference>
<dbReference type="InterPro" id="IPR005302">
    <property type="entry name" value="MoCF_Sase_C"/>
</dbReference>
<name>A0A517LUX2_9BACT</name>
<dbReference type="InterPro" id="IPR011037">
    <property type="entry name" value="Pyrv_Knase-like_insert_dom_sf"/>
</dbReference>
<dbReference type="Proteomes" id="UP000319557">
    <property type="component" value="Chromosome"/>
</dbReference>
<protein>
    <submittedName>
        <fullName evidence="2">6-N-hydroxylaminopurine resistance protein</fullName>
    </submittedName>
</protein>
<proteinExistence type="predicted"/>
<dbReference type="InterPro" id="IPR052353">
    <property type="entry name" value="Benzoxazolinone_Detox_Enz"/>
</dbReference>
<dbReference type="OrthoDB" id="9786134at2"/>
<evidence type="ECO:0000313" key="3">
    <source>
        <dbReference type="Proteomes" id="UP000319557"/>
    </source>
</evidence>
<sequence length="232" mass="25691">MNGSRQAELLSVQVGLPRTITADKEWTTGFWKEPIREPLWLGTTNLQGDGQADLVNHGGPHKAVCVYSAAHFPVWRETLGIDDLGAGAFGENFTVADLTEADVCIGDVWSVGDAVVQVSQPRQPCWKLAKRWAIKDLAYQVQQTGRTGWYFRVLEEGLVGPGMRLRLQQRQWDDWTVAAANRVMHHDKQDLEAAAELAAVPTLSPNWQATLNKRIAKQPKVDESLRLDGPGG</sequence>
<dbReference type="Gene3D" id="2.40.33.20">
    <property type="entry name" value="PK beta-barrel domain-like"/>
    <property type="match status" value="1"/>
</dbReference>
<keyword evidence="3" id="KW-1185">Reference proteome</keyword>
<dbReference type="Pfam" id="PF03473">
    <property type="entry name" value="MOSC"/>
    <property type="match status" value="1"/>
</dbReference>
<dbReference type="PANTHER" id="PTHR30212">
    <property type="entry name" value="PROTEIN YIIM"/>
    <property type="match status" value="1"/>
</dbReference>
<dbReference type="AlphaFoldDB" id="A0A517LUX2"/>
<reference evidence="2 3" key="1">
    <citation type="submission" date="2019-02" db="EMBL/GenBank/DDBJ databases">
        <title>Deep-cultivation of Planctomycetes and their phenomic and genomic characterization uncovers novel biology.</title>
        <authorList>
            <person name="Wiegand S."/>
            <person name="Jogler M."/>
            <person name="Boedeker C."/>
            <person name="Pinto D."/>
            <person name="Vollmers J."/>
            <person name="Rivas-Marin E."/>
            <person name="Kohn T."/>
            <person name="Peeters S.H."/>
            <person name="Heuer A."/>
            <person name="Rast P."/>
            <person name="Oberbeckmann S."/>
            <person name="Bunk B."/>
            <person name="Jeske O."/>
            <person name="Meyerdierks A."/>
            <person name="Storesund J.E."/>
            <person name="Kallscheuer N."/>
            <person name="Luecker S."/>
            <person name="Lage O.M."/>
            <person name="Pohl T."/>
            <person name="Merkel B.J."/>
            <person name="Hornburger P."/>
            <person name="Mueller R.-W."/>
            <person name="Bruemmer F."/>
            <person name="Labrenz M."/>
            <person name="Spormann A.M."/>
            <person name="Op den Camp H."/>
            <person name="Overmann J."/>
            <person name="Amann R."/>
            <person name="Jetten M.S.M."/>
            <person name="Mascher T."/>
            <person name="Medema M.H."/>
            <person name="Devos D.P."/>
            <person name="Kaster A.-K."/>
            <person name="Ovreas L."/>
            <person name="Rohde M."/>
            <person name="Galperin M.Y."/>
            <person name="Jogler C."/>
        </authorList>
    </citation>
    <scope>NUCLEOTIDE SEQUENCE [LARGE SCALE GENOMIC DNA]</scope>
    <source>
        <strain evidence="2 3">EC9</strain>
    </source>
</reference>
<feature type="domain" description="MOSC" evidence="1">
    <location>
        <begin position="33"/>
        <end position="168"/>
    </location>
</feature>
<dbReference type="GO" id="GO:0030170">
    <property type="term" value="F:pyridoxal phosphate binding"/>
    <property type="evidence" value="ECO:0007669"/>
    <property type="project" value="InterPro"/>
</dbReference>
<dbReference type="PROSITE" id="PS51340">
    <property type="entry name" value="MOSC"/>
    <property type="match status" value="1"/>
</dbReference>
<gene>
    <name evidence="2" type="ORF">EC9_05800</name>
</gene>
<evidence type="ECO:0000313" key="2">
    <source>
        <dbReference type="EMBL" id="QDS86418.1"/>
    </source>
</evidence>
<evidence type="ECO:0000259" key="1">
    <source>
        <dbReference type="PROSITE" id="PS51340"/>
    </source>
</evidence>
<dbReference type="SUPFAM" id="SSF50800">
    <property type="entry name" value="PK beta-barrel domain-like"/>
    <property type="match status" value="1"/>
</dbReference>
<dbReference type="PANTHER" id="PTHR30212:SF4">
    <property type="entry name" value="MOSC DOMAIN-CONTAINING PROTEIN"/>
    <property type="match status" value="1"/>
</dbReference>
<organism evidence="2 3">
    <name type="scientific">Rosistilla ulvae</name>
    <dbReference type="NCBI Taxonomy" id="1930277"/>
    <lineage>
        <taxon>Bacteria</taxon>
        <taxon>Pseudomonadati</taxon>
        <taxon>Planctomycetota</taxon>
        <taxon>Planctomycetia</taxon>
        <taxon>Pirellulales</taxon>
        <taxon>Pirellulaceae</taxon>
        <taxon>Rosistilla</taxon>
    </lineage>
</organism>
<dbReference type="KEGG" id="ruv:EC9_05800"/>
<dbReference type="GO" id="GO:0003824">
    <property type="term" value="F:catalytic activity"/>
    <property type="evidence" value="ECO:0007669"/>
    <property type="project" value="InterPro"/>
</dbReference>